<gene>
    <name evidence="1" type="ORF">AAE02nite_13070</name>
</gene>
<proteinExistence type="predicted"/>
<dbReference type="OrthoDB" id="1467525at2"/>
<comment type="caution">
    <text evidence="1">The sequence shown here is derived from an EMBL/GenBank/DDBJ whole genome shotgun (WGS) entry which is preliminary data.</text>
</comment>
<dbReference type="AlphaFoldDB" id="A0A512AVC7"/>
<reference evidence="1 2" key="1">
    <citation type="submission" date="2019-07" db="EMBL/GenBank/DDBJ databases">
        <title>Whole genome shotgun sequence of Adhaeribacter aerolatus NBRC 106133.</title>
        <authorList>
            <person name="Hosoyama A."/>
            <person name="Uohara A."/>
            <person name="Ohji S."/>
            <person name="Ichikawa N."/>
        </authorList>
    </citation>
    <scope>NUCLEOTIDE SEQUENCE [LARGE SCALE GENOMIC DNA]</scope>
    <source>
        <strain evidence="1 2">NBRC 106133</strain>
    </source>
</reference>
<evidence type="ECO:0000313" key="2">
    <source>
        <dbReference type="Proteomes" id="UP000321532"/>
    </source>
</evidence>
<dbReference type="RefSeq" id="WP_146896214.1">
    <property type="nucleotide sequence ID" value="NZ_BJYS01000007.1"/>
</dbReference>
<organism evidence="1 2">
    <name type="scientific">Adhaeribacter aerolatus</name>
    <dbReference type="NCBI Taxonomy" id="670289"/>
    <lineage>
        <taxon>Bacteria</taxon>
        <taxon>Pseudomonadati</taxon>
        <taxon>Bacteroidota</taxon>
        <taxon>Cytophagia</taxon>
        <taxon>Cytophagales</taxon>
        <taxon>Hymenobacteraceae</taxon>
        <taxon>Adhaeribacter</taxon>
    </lineage>
</organism>
<keyword evidence="2" id="KW-1185">Reference proteome</keyword>
<dbReference type="EMBL" id="BJYS01000007">
    <property type="protein sequence ID" value="GEO03643.1"/>
    <property type="molecule type" value="Genomic_DNA"/>
</dbReference>
<protein>
    <submittedName>
        <fullName evidence="1">Uncharacterized protein</fullName>
    </submittedName>
</protein>
<accession>A0A512AVC7</accession>
<name>A0A512AVC7_9BACT</name>
<evidence type="ECO:0000313" key="1">
    <source>
        <dbReference type="EMBL" id="GEO03643.1"/>
    </source>
</evidence>
<dbReference type="Proteomes" id="UP000321532">
    <property type="component" value="Unassembled WGS sequence"/>
</dbReference>
<sequence>MLRNLLLGLSVIFCFARCSEEVTTTDAEIGREYYPIKIGNYWIYDVVETRVSNNKYDSTKYQVRERVDTVFRNAADELTYQLVLSRKNRADANWGNDSLVLVNKSLSDVLRTHNNFKTIKLLFPVQEGKQWDTNAFNILDADDFSYARVNQPFVLHNITYDSTVTVVQGEPNEVMLDDRTEVYAYNIGLIYKNFTVYEYVQTQGVSDKNKVARGLRRVFKLNTFHAAE</sequence>